<keyword evidence="1" id="KW-0812">Transmembrane</keyword>
<accession>A0ABR5EIX9</accession>
<proteinExistence type="predicted"/>
<keyword evidence="1" id="KW-1133">Transmembrane helix</keyword>
<keyword evidence="1" id="KW-0472">Membrane</keyword>
<protein>
    <recommendedName>
        <fullName evidence="4">DUF2798 domain-containing protein</fullName>
    </recommendedName>
</protein>
<dbReference type="EMBL" id="LAVW01000066">
    <property type="protein sequence ID" value="KKW74550.1"/>
    <property type="molecule type" value="Genomic_DNA"/>
</dbReference>
<feature type="transmembrane region" description="Helical" evidence="1">
    <location>
        <begin position="42"/>
        <end position="61"/>
    </location>
</feature>
<sequence length="75" mass="8845">MSHTFLQKQISFVLTAMIISFSLFYINLNILKLGFTNFPWLLWLRSWAIVYLLLLILSRLIPPLVNRVFKKFGGQ</sequence>
<keyword evidence="3" id="KW-1185">Reference proteome</keyword>
<evidence type="ECO:0008006" key="4">
    <source>
        <dbReference type="Google" id="ProtNLM"/>
    </source>
</evidence>
<evidence type="ECO:0000313" key="2">
    <source>
        <dbReference type="EMBL" id="KKW74550.1"/>
    </source>
</evidence>
<evidence type="ECO:0000256" key="1">
    <source>
        <dbReference type="SAM" id="Phobius"/>
    </source>
</evidence>
<comment type="caution">
    <text evidence="2">The sequence shown here is derived from an EMBL/GenBank/DDBJ whole genome shotgun (WGS) entry which is preliminary data.</text>
</comment>
<gene>
    <name evidence="2" type="ORF">VN93_0467</name>
</gene>
<dbReference type="Proteomes" id="UP000034513">
    <property type="component" value="Unassembled WGS sequence"/>
</dbReference>
<evidence type="ECO:0000313" key="3">
    <source>
        <dbReference type="Proteomes" id="UP000034513"/>
    </source>
</evidence>
<organism evidence="2 3">
    <name type="scientific">Lactococcus lactis subsp. cremoris</name>
    <name type="common">Streptococcus cremoris</name>
    <dbReference type="NCBI Taxonomy" id="1359"/>
    <lineage>
        <taxon>Bacteria</taxon>
        <taxon>Bacillati</taxon>
        <taxon>Bacillota</taxon>
        <taxon>Bacilli</taxon>
        <taxon>Lactobacillales</taxon>
        <taxon>Streptococcaceae</taxon>
        <taxon>Lactococcus</taxon>
    </lineage>
</organism>
<dbReference type="RefSeq" id="WP_046781095.1">
    <property type="nucleotide sequence ID" value="NZ_LAVW01000066.1"/>
</dbReference>
<name>A0ABR5EIX9_LACLC</name>
<feature type="transmembrane region" description="Helical" evidence="1">
    <location>
        <begin position="12"/>
        <end position="30"/>
    </location>
</feature>
<reference evidence="2 3" key="1">
    <citation type="submission" date="2015-04" db="EMBL/GenBank/DDBJ databases">
        <title>Evaluation of non-dairy Lactococcus lactis with potential dairy applications reveals extensive phenotype-genotype disparity.</title>
        <authorList>
            <person name="Cavanagh D."/>
            <person name="Casey A."/>
            <person name="Altermann E."/>
            <person name="Cotter P."/>
            <person name="Fitzgerald G.F."/>
            <person name="McAuliffe O."/>
        </authorList>
    </citation>
    <scope>NUCLEOTIDE SEQUENCE [LARGE SCALE GENOMIC DNA]</scope>
    <source>
        <strain evidence="2 3">DPC6856</strain>
    </source>
</reference>